<gene>
    <name evidence="3" type="ORF">C445_12261</name>
    <name evidence="2" type="ORF">CHINAEXTREME_02080</name>
</gene>
<dbReference type="Proteomes" id="UP000011555">
    <property type="component" value="Unassembled WGS sequence"/>
</dbReference>
<organism evidence="3 4">
    <name type="scientific">Natronobacterium lacisalsi AJ5</name>
    <dbReference type="NCBI Taxonomy" id="358396"/>
    <lineage>
        <taxon>Archaea</taxon>
        <taxon>Methanobacteriati</taxon>
        <taxon>Methanobacteriota</taxon>
        <taxon>Stenosarchaea group</taxon>
        <taxon>Halobacteria</taxon>
        <taxon>Halobacteriales</taxon>
        <taxon>Natrialbaceae</taxon>
        <taxon>Natronobacterium</taxon>
    </lineage>
</organism>
<proteinExistence type="predicted"/>
<keyword evidence="4" id="KW-1185">Reference proteome</keyword>
<evidence type="ECO:0000313" key="4">
    <source>
        <dbReference type="Proteomes" id="UP000011555"/>
    </source>
</evidence>
<dbReference type="STRING" id="358396.CHINAEXTREME_02080"/>
<dbReference type="EMBL" id="AOLZ01000042">
    <property type="protein sequence ID" value="EMA32085.1"/>
    <property type="molecule type" value="Genomic_DNA"/>
</dbReference>
<evidence type="ECO:0000313" key="5">
    <source>
        <dbReference type="Proteomes" id="UP000186547"/>
    </source>
</evidence>
<feature type="domain" description="Halobacterial output" evidence="1">
    <location>
        <begin position="25"/>
        <end position="99"/>
    </location>
</feature>
<dbReference type="KEGG" id="hlc:CHINAEXTREME02080"/>
<evidence type="ECO:0000313" key="3">
    <source>
        <dbReference type="EMBL" id="EMA32085.1"/>
    </source>
</evidence>
<dbReference type="EMBL" id="CP019285">
    <property type="protein sequence ID" value="APW96633.1"/>
    <property type="molecule type" value="Genomic_DNA"/>
</dbReference>
<dbReference type="Proteomes" id="UP000186547">
    <property type="component" value="Chromosome"/>
</dbReference>
<dbReference type="InterPro" id="IPR040624">
    <property type="entry name" value="HalOD1"/>
</dbReference>
<dbReference type="PATRIC" id="fig|358396.7.peg.2484"/>
<evidence type="ECO:0000259" key="1">
    <source>
        <dbReference type="Pfam" id="PF18545"/>
    </source>
</evidence>
<dbReference type="Pfam" id="PF18545">
    <property type="entry name" value="HalOD1"/>
    <property type="match status" value="1"/>
</dbReference>
<protein>
    <recommendedName>
        <fullName evidence="1">Halobacterial output domain-containing protein</fullName>
    </recommendedName>
</protein>
<evidence type="ECO:0000313" key="2">
    <source>
        <dbReference type="EMBL" id="APW96633.1"/>
    </source>
</evidence>
<reference evidence="2 5" key="1">
    <citation type="journal article" date="2011" name="J. Bacteriol.">
        <title>Genome sequence of Halobiforma lacisalsi AJ5, an extremely halophilic archaeon which harbors a bop gene.</title>
        <authorList>
            <person name="Jiang X."/>
            <person name="Wang S."/>
            <person name="Cheng H."/>
            <person name="Huo Y."/>
            <person name="Zhang X."/>
            <person name="Zhu X."/>
            <person name="Han X."/>
            <person name="Ni P."/>
            <person name="Wu M."/>
        </authorList>
    </citation>
    <scope>NUCLEOTIDE SEQUENCE [LARGE SCALE GENOMIC DNA]</scope>
    <source>
        <strain evidence="2 5">AJ5</strain>
    </source>
</reference>
<dbReference type="AlphaFoldDB" id="M0LJA9"/>
<accession>M0LJA9</accession>
<dbReference type="GeneID" id="30919874"/>
<reference evidence="3 4" key="2">
    <citation type="journal article" date="2014" name="PLoS Genet.">
        <title>Phylogenetically driven sequencing of extremely halophilic archaea reveals strategies for static and dynamic osmo-response.</title>
        <authorList>
            <person name="Becker E.A."/>
            <person name="Seitzer P.M."/>
            <person name="Tritt A."/>
            <person name="Larsen D."/>
            <person name="Krusor M."/>
            <person name="Yao A.I."/>
            <person name="Wu D."/>
            <person name="Madern D."/>
            <person name="Eisen J.A."/>
            <person name="Darling A.E."/>
            <person name="Facciotti M.T."/>
        </authorList>
    </citation>
    <scope>NUCLEOTIDE SEQUENCE [LARGE SCALE GENOMIC DNA]</scope>
    <source>
        <strain evidence="3 4">AJ5</strain>
    </source>
</reference>
<reference evidence="2" key="3">
    <citation type="submission" date="2017-01" db="EMBL/GenBank/DDBJ databases">
        <authorList>
            <person name="Mah S.A."/>
            <person name="Swanson W.J."/>
            <person name="Moy G.W."/>
            <person name="Vacquier V.D."/>
        </authorList>
    </citation>
    <scope>NUCLEOTIDE SEQUENCE</scope>
    <source>
        <strain evidence="2">AJ5</strain>
    </source>
</reference>
<sequence length="101" mass="11527">MTEGRIRESGGRQYRRCVRYERTEGEPPSVATATALARFRDEDVTSTNTRLYDYVDPEALDALFRTDDDLERDRAVSLVSFDVDGATVRVWPDRVEVSPPN</sequence>
<name>M0LJA9_NATLA</name>
<dbReference type="RefSeq" id="WP_007142164.1">
    <property type="nucleotide sequence ID" value="NZ_AOLZ01000042.1"/>
</dbReference>
<dbReference type="eggNOG" id="arCOG08928">
    <property type="taxonomic scope" value="Archaea"/>
</dbReference>